<dbReference type="Proteomes" id="UP000547973">
    <property type="component" value="Unassembled WGS sequence"/>
</dbReference>
<evidence type="ECO:0000256" key="5">
    <source>
        <dbReference type="ARBA" id="ARBA00022989"/>
    </source>
</evidence>
<feature type="transmembrane region" description="Helical" evidence="7">
    <location>
        <begin position="235"/>
        <end position="253"/>
    </location>
</feature>
<feature type="transmembrane region" description="Helical" evidence="7">
    <location>
        <begin position="409"/>
        <end position="428"/>
    </location>
</feature>
<feature type="transmembrane region" description="Helical" evidence="7">
    <location>
        <begin position="209"/>
        <end position="228"/>
    </location>
</feature>
<evidence type="ECO:0000313" key="9">
    <source>
        <dbReference type="Proteomes" id="UP000547973"/>
    </source>
</evidence>
<proteinExistence type="inferred from homology"/>
<dbReference type="Pfam" id="PF00860">
    <property type="entry name" value="Xan_ur_permease"/>
    <property type="match status" value="1"/>
</dbReference>
<comment type="similarity">
    <text evidence="2">Belongs to the nucleobase:cation symporter-2 (NCS2) (TC 2.A.40) family. Azg-like subfamily.</text>
</comment>
<evidence type="ECO:0000256" key="6">
    <source>
        <dbReference type="ARBA" id="ARBA00023136"/>
    </source>
</evidence>
<evidence type="ECO:0000256" key="1">
    <source>
        <dbReference type="ARBA" id="ARBA00004127"/>
    </source>
</evidence>
<feature type="transmembrane region" description="Helical" evidence="7">
    <location>
        <begin position="294"/>
        <end position="315"/>
    </location>
</feature>
<organism evidence="8 9">
    <name type="scientific">Demequina lutea</name>
    <dbReference type="NCBI Taxonomy" id="431489"/>
    <lineage>
        <taxon>Bacteria</taxon>
        <taxon>Bacillati</taxon>
        <taxon>Actinomycetota</taxon>
        <taxon>Actinomycetes</taxon>
        <taxon>Micrococcales</taxon>
        <taxon>Demequinaceae</taxon>
        <taxon>Demequina</taxon>
    </lineage>
</organism>
<dbReference type="PANTHER" id="PTHR43337">
    <property type="entry name" value="XANTHINE/URACIL PERMEASE C887.17-RELATED"/>
    <property type="match status" value="1"/>
</dbReference>
<protein>
    <submittedName>
        <fullName evidence="8">AGZA family xanthine/uracil permease-like MFS transporter</fullName>
    </submittedName>
</protein>
<keyword evidence="3" id="KW-0813">Transport</keyword>
<evidence type="ECO:0000256" key="3">
    <source>
        <dbReference type="ARBA" id="ARBA00022448"/>
    </source>
</evidence>
<feature type="transmembrane region" description="Helical" evidence="7">
    <location>
        <begin position="150"/>
        <end position="176"/>
    </location>
</feature>
<evidence type="ECO:0000313" key="8">
    <source>
        <dbReference type="EMBL" id="NYI40596.1"/>
    </source>
</evidence>
<keyword evidence="6 7" id="KW-0472">Membrane</keyword>
<keyword evidence="4 7" id="KW-0812">Transmembrane</keyword>
<feature type="transmembrane region" description="Helical" evidence="7">
    <location>
        <begin position="34"/>
        <end position="53"/>
    </location>
</feature>
<dbReference type="OrthoDB" id="9808458at2"/>
<evidence type="ECO:0000256" key="4">
    <source>
        <dbReference type="ARBA" id="ARBA00022692"/>
    </source>
</evidence>
<keyword evidence="9" id="KW-1185">Reference proteome</keyword>
<feature type="transmembrane region" description="Helical" evidence="7">
    <location>
        <begin position="383"/>
        <end position="403"/>
    </location>
</feature>
<feature type="transmembrane region" description="Helical" evidence="7">
    <location>
        <begin position="123"/>
        <end position="143"/>
    </location>
</feature>
<name>A0A7Y9Z8J2_9MICO</name>
<keyword evidence="5 7" id="KW-1133">Transmembrane helix</keyword>
<dbReference type="GO" id="GO:0005886">
    <property type="term" value="C:plasma membrane"/>
    <property type="evidence" value="ECO:0007669"/>
    <property type="project" value="TreeGrafter"/>
</dbReference>
<dbReference type="PANTHER" id="PTHR43337:SF1">
    <property type="entry name" value="XANTHINE_URACIL PERMEASE C887.17-RELATED"/>
    <property type="match status" value="1"/>
</dbReference>
<dbReference type="AlphaFoldDB" id="A0A7Y9Z8J2"/>
<dbReference type="InterPro" id="IPR045018">
    <property type="entry name" value="Azg-like"/>
</dbReference>
<dbReference type="GO" id="GO:0005345">
    <property type="term" value="F:purine nucleobase transmembrane transporter activity"/>
    <property type="evidence" value="ECO:0007669"/>
    <property type="project" value="TreeGrafter"/>
</dbReference>
<dbReference type="InterPro" id="IPR006043">
    <property type="entry name" value="NCS2"/>
</dbReference>
<evidence type="ECO:0000256" key="7">
    <source>
        <dbReference type="SAM" id="Phobius"/>
    </source>
</evidence>
<evidence type="ECO:0000256" key="2">
    <source>
        <dbReference type="ARBA" id="ARBA00005697"/>
    </source>
</evidence>
<feature type="transmembrane region" description="Helical" evidence="7">
    <location>
        <begin position="73"/>
        <end position="91"/>
    </location>
</feature>
<dbReference type="RefSeq" id="WP_062074623.1">
    <property type="nucleotide sequence ID" value="NZ_BBRC01000003.1"/>
</dbReference>
<comment type="caution">
    <text evidence="8">The sequence shown here is derived from an EMBL/GenBank/DDBJ whole genome shotgun (WGS) entry which is preliminary data.</text>
</comment>
<dbReference type="GO" id="GO:0012505">
    <property type="term" value="C:endomembrane system"/>
    <property type="evidence" value="ECO:0007669"/>
    <property type="project" value="UniProtKB-SubCell"/>
</dbReference>
<accession>A0A7Y9Z8J2</accession>
<feature type="transmembrane region" description="Helical" evidence="7">
    <location>
        <begin position="478"/>
        <end position="500"/>
    </location>
</feature>
<dbReference type="EMBL" id="JACBZO010000001">
    <property type="protein sequence ID" value="NYI40596.1"/>
    <property type="molecule type" value="Genomic_DNA"/>
</dbReference>
<comment type="subcellular location">
    <subcellularLocation>
        <location evidence="1">Endomembrane system</location>
        <topology evidence="1">Multi-pass membrane protein</topology>
    </subcellularLocation>
</comment>
<sequence length="501" mass="52035">MATASKERTGFAQKLDAYFSISERGSSFGQEVRGGLTTFFTMAYIVVLNPLILGFVKDRNGHFLGGDPTNGKNLAVIAAGTALVAGLMTALMGAWARFPLAVAAGLGINSVVAYGLVASMGLTWAEAMGFIVLEGVLVLILVLTKLRQKLLVAVPLALKKAIAAGIGLFLAFIALWDARVVTDPSPAGVKGVGPGDPTPSTFGIDGAVSTWPTFVFLIGVMIAAFLYIRKVRGAFLIAIVSTTVLAFLVEAIAKLGGYDGGFGNPKGWALNVPTFSGKNLIAAPNFGTLGHVSFGGFAHLGIVSGVLLVFSLFMIDFFDTMGTMTAVGEEAGLNDEEGVPDNSQEILIVDSVAAIAGGLGGVSSNTAYIESASGVGDGARTGFSSVVTGLAFLVAIFLAPLTSLVPFEAATPVLLLVGLLMLTSVVDIDWRDWRIAVPAFLTIIVMPFGYSISAGIGLGLISYSVLHAATGKAKEVKPLMWAAAGLFAVYFAQDLITHFIH</sequence>
<reference evidence="8 9" key="1">
    <citation type="submission" date="2020-07" db="EMBL/GenBank/DDBJ databases">
        <title>Sequencing the genomes of 1000 actinobacteria strains.</title>
        <authorList>
            <person name="Klenk H.-P."/>
        </authorList>
    </citation>
    <scope>NUCLEOTIDE SEQUENCE [LARGE SCALE GENOMIC DNA]</scope>
    <source>
        <strain evidence="8 9">DSM 19970</strain>
    </source>
</reference>
<gene>
    <name evidence="8" type="ORF">BKA03_000715</name>
</gene>
<feature type="transmembrane region" description="Helical" evidence="7">
    <location>
        <begin position="98"/>
        <end position="117"/>
    </location>
</feature>
<feature type="transmembrane region" description="Helical" evidence="7">
    <location>
        <begin position="440"/>
        <end position="466"/>
    </location>
</feature>